<accession>A0A0L0P1Q0</accession>
<sequence length="64" mass="7389">MAFRFFEALVVIFVQEEVYHCRTGITGIDQGVTIFVPRILYPLFFLLPGDIYHPAKQNAKQLES</sequence>
<dbReference type="VEuPathDB" id="FungiDB:QG37_02842"/>
<gene>
    <name evidence="1" type="ORF">QG37_02842</name>
</gene>
<dbReference type="Proteomes" id="UP000037122">
    <property type="component" value="Unassembled WGS sequence"/>
</dbReference>
<dbReference type="AlphaFoldDB" id="A0A0L0P1Q0"/>
<evidence type="ECO:0000313" key="1">
    <source>
        <dbReference type="EMBL" id="KNE00292.1"/>
    </source>
</evidence>
<name>A0A0L0P1Q0_CANAR</name>
<dbReference type="EMBL" id="LGST01000019">
    <property type="protein sequence ID" value="KNE00292.1"/>
    <property type="molecule type" value="Genomic_DNA"/>
</dbReference>
<organism evidence="1 2">
    <name type="scientific">Candidozyma auris</name>
    <name type="common">Yeast</name>
    <name type="synonym">Candida auris</name>
    <dbReference type="NCBI Taxonomy" id="498019"/>
    <lineage>
        <taxon>Eukaryota</taxon>
        <taxon>Fungi</taxon>
        <taxon>Dikarya</taxon>
        <taxon>Ascomycota</taxon>
        <taxon>Saccharomycotina</taxon>
        <taxon>Pichiomycetes</taxon>
        <taxon>Metschnikowiaceae</taxon>
        <taxon>Candidozyma</taxon>
    </lineage>
</organism>
<reference evidence="2" key="1">
    <citation type="journal article" date="2015" name="BMC Genomics">
        <title>Draft genome of a commonly misdiagnosed multidrug resistant pathogen Candida auris.</title>
        <authorList>
            <person name="Chatterjee S."/>
            <person name="Alampalli S.V."/>
            <person name="Nageshan R.K."/>
            <person name="Chettiar S.T."/>
            <person name="Joshi S."/>
            <person name="Tatu U.S."/>
        </authorList>
    </citation>
    <scope>NUCLEOTIDE SEQUENCE [LARGE SCALE GENOMIC DNA]</scope>
    <source>
        <strain evidence="2">6684</strain>
    </source>
</reference>
<comment type="caution">
    <text evidence="1">The sequence shown here is derived from an EMBL/GenBank/DDBJ whole genome shotgun (WGS) entry which is preliminary data.</text>
</comment>
<protein>
    <submittedName>
        <fullName evidence="1">Uncharacterized protein</fullName>
    </submittedName>
</protein>
<proteinExistence type="predicted"/>
<evidence type="ECO:0000313" key="2">
    <source>
        <dbReference type="Proteomes" id="UP000037122"/>
    </source>
</evidence>